<sequence>MHTLLLLFSFSTLLCPFFNLIPFVEARRTKTSFTIDLIHHDSPLSPFYDSSLTSSDIYKKAALRSIARYALNKNNNKSSESVVFSIAGIGEYFTKVYIGTPPIERIVLADTGSDLTWVQCSPCVDESSCFPQDSPLFDPNNSFTYTPISCTSQNCTLLAQYPHTCGNSNVCEYLYSYGDTSYTVGELALDSISFDSTGDVTFPSSIFGCGHNNSVTTFNSTKKATGLVGLGAGPLSLVSQLGDQIGHKFSYCLVPLGSNYTSKFKFGDDAIISGNGAMSTPLVTNSSAPNNYNLNLEGISVGNNTIQNNQNSSNIIIDSGTTLTYIDASVFNDIVTMVMKSSSIEAVKDPPNPFRFCGSFKGSVSSVEVPDFVFHFQGADVALPRENMYTFVDENLVCLLLLPNTELNGVSIFGNLAQVNFQVEYDLQGNKVSFAPANCTKSN</sequence>
<evidence type="ECO:0000256" key="5">
    <source>
        <dbReference type="ARBA" id="ARBA00023180"/>
    </source>
</evidence>
<accession>A0ABU6SCQ6</accession>
<keyword evidence="9" id="KW-1185">Reference proteome</keyword>
<dbReference type="InterPro" id="IPR021109">
    <property type="entry name" value="Peptidase_aspartic_dom_sf"/>
</dbReference>
<dbReference type="Pfam" id="PF14541">
    <property type="entry name" value="TAXi_C"/>
    <property type="match status" value="1"/>
</dbReference>
<protein>
    <recommendedName>
        <fullName evidence="7">Peptidase A1 domain-containing protein</fullName>
    </recommendedName>
</protein>
<dbReference type="PANTHER" id="PTHR47967">
    <property type="entry name" value="OS07G0603500 PROTEIN-RELATED"/>
    <property type="match status" value="1"/>
</dbReference>
<keyword evidence="3" id="KW-0064">Aspartyl protease</keyword>
<feature type="chain" id="PRO_5045648042" description="Peptidase A1 domain-containing protein" evidence="6">
    <location>
        <begin position="27"/>
        <end position="443"/>
    </location>
</feature>
<keyword evidence="6" id="KW-0732">Signal</keyword>
<evidence type="ECO:0000256" key="2">
    <source>
        <dbReference type="ARBA" id="ARBA00022670"/>
    </source>
</evidence>
<feature type="signal peptide" evidence="6">
    <location>
        <begin position="1"/>
        <end position="26"/>
    </location>
</feature>
<dbReference type="CDD" id="cd05476">
    <property type="entry name" value="pepsin_A_like_plant"/>
    <property type="match status" value="1"/>
</dbReference>
<comment type="caution">
    <text evidence="8">The sequence shown here is derived from an EMBL/GenBank/DDBJ whole genome shotgun (WGS) entry which is preliminary data.</text>
</comment>
<dbReference type="InterPro" id="IPR001969">
    <property type="entry name" value="Aspartic_peptidase_AS"/>
</dbReference>
<feature type="domain" description="Peptidase A1" evidence="7">
    <location>
        <begin position="92"/>
        <end position="435"/>
    </location>
</feature>
<dbReference type="InterPro" id="IPR032861">
    <property type="entry name" value="TAXi_N"/>
</dbReference>
<keyword evidence="4" id="KW-0378">Hydrolase</keyword>
<dbReference type="InterPro" id="IPR033121">
    <property type="entry name" value="PEPTIDASE_A1"/>
</dbReference>
<dbReference type="Pfam" id="PF14543">
    <property type="entry name" value="TAXi_N"/>
    <property type="match status" value="1"/>
</dbReference>
<dbReference type="Gene3D" id="2.40.70.10">
    <property type="entry name" value="Acid Proteases"/>
    <property type="match status" value="2"/>
</dbReference>
<dbReference type="PROSITE" id="PS00141">
    <property type="entry name" value="ASP_PROTEASE"/>
    <property type="match status" value="2"/>
</dbReference>
<organism evidence="8 9">
    <name type="scientific">Stylosanthes scabra</name>
    <dbReference type="NCBI Taxonomy" id="79078"/>
    <lineage>
        <taxon>Eukaryota</taxon>
        <taxon>Viridiplantae</taxon>
        <taxon>Streptophyta</taxon>
        <taxon>Embryophyta</taxon>
        <taxon>Tracheophyta</taxon>
        <taxon>Spermatophyta</taxon>
        <taxon>Magnoliopsida</taxon>
        <taxon>eudicotyledons</taxon>
        <taxon>Gunneridae</taxon>
        <taxon>Pentapetalae</taxon>
        <taxon>rosids</taxon>
        <taxon>fabids</taxon>
        <taxon>Fabales</taxon>
        <taxon>Fabaceae</taxon>
        <taxon>Papilionoideae</taxon>
        <taxon>50 kb inversion clade</taxon>
        <taxon>dalbergioids sensu lato</taxon>
        <taxon>Dalbergieae</taxon>
        <taxon>Pterocarpus clade</taxon>
        <taxon>Stylosanthes</taxon>
    </lineage>
</organism>
<gene>
    <name evidence="8" type="ORF">PIB30_032213</name>
</gene>
<dbReference type="PANTHER" id="PTHR47967:SF128">
    <property type="entry name" value="ASPARTIC PROTEINASE CDR1-LIKE"/>
    <property type="match status" value="1"/>
</dbReference>
<dbReference type="Proteomes" id="UP001341840">
    <property type="component" value="Unassembled WGS sequence"/>
</dbReference>
<dbReference type="EMBL" id="JASCZI010060556">
    <property type="protein sequence ID" value="MED6133864.1"/>
    <property type="molecule type" value="Genomic_DNA"/>
</dbReference>
<evidence type="ECO:0000259" key="7">
    <source>
        <dbReference type="PROSITE" id="PS51767"/>
    </source>
</evidence>
<evidence type="ECO:0000256" key="3">
    <source>
        <dbReference type="ARBA" id="ARBA00022750"/>
    </source>
</evidence>
<evidence type="ECO:0000256" key="1">
    <source>
        <dbReference type="ARBA" id="ARBA00007447"/>
    </source>
</evidence>
<dbReference type="InterPro" id="IPR032799">
    <property type="entry name" value="TAXi_C"/>
</dbReference>
<name>A0ABU6SCQ6_9FABA</name>
<evidence type="ECO:0000313" key="9">
    <source>
        <dbReference type="Proteomes" id="UP001341840"/>
    </source>
</evidence>
<evidence type="ECO:0000313" key="8">
    <source>
        <dbReference type="EMBL" id="MED6133864.1"/>
    </source>
</evidence>
<dbReference type="PROSITE" id="PS51767">
    <property type="entry name" value="PEPTIDASE_A1"/>
    <property type="match status" value="1"/>
</dbReference>
<proteinExistence type="inferred from homology"/>
<evidence type="ECO:0000256" key="4">
    <source>
        <dbReference type="ARBA" id="ARBA00022801"/>
    </source>
</evidence>
<reference evidence="8 9" key="1">
    <citation type="journal article" date="2023" name="Plants (Basel)">
        <title>Bridging the Gap: Combining Genomics and Transcriptomics Approaches to Understand Stylosanthes scabra, an Orphan Legume from the Brazilian Caatinga.</title>
        <authorList>
            <person name="Ferreira-Neto J.R.C."/>
            <person name="da Silva M.D."/>
            <person name="Binneck E."/>
            <person name="de Melo N.F."/>
            <person name="da Silva R.H."/>
            <person name="de Melo A.L.T.M."/>
            <person name="Pandolfi V."/>
            <person name="Bustamante F.O."/>
            <person name="Brasileiro-Vidal A.C."/>
            <person name="Benko-Iseppon A.M."/>
        </authorList>
    </citation>
    <scope>NUCLEOTIDE SEQUENCE [LARGE SCALE GENOMIC DNA]</scope>
    <source>
        <tissue evidence="8">Leaves</tissue>
    </source>
</reference>
<dbReference type="InterPro" id="IPR051708">
    <property type="entry name" value="Plant_Aspart_Prot_A1"/>
</dbReference>
<comment type="similarity">
    <text evidence="1">Belongs to the peptidase A1 family.</text>
</comment>
<dbReference type="SUPFAM" id="SSF50630">
    <property type="entry name" value="Acid proteases"/>
    <property type="match status" value="1"/>
</dbReference>
<dbReference type="InterPro" id="IPR034161">
    <property type="entry name" value="Pepsin-like_plant"/>
</dbReference>
<keyword evidence="5" id="KW-0325">Glycoprotein</keyword>
<keyword evidence="2" id="KW-0645">Protease</keyword>
<evidence type="ECO:0000256" key="6">
    <source>
        <dbReference type="SAM" id="SignalP"/>
    </source>
</evidence>